<feature type="compositionally biased region" description="Polar residues" evidence="1">
    <location>
        <begin position="182"/>
        <end position="192"/>
    </location>
</feature>
<evidence type="ECO:0000256" key="1">
    <source>
        <dbReference type="SAM" id="MobiDB-lite"/>
    </source>
</evidence>
<dbReference type="Proteomes" id="UP001497623">
    <property type="component" value="Unassembled WGS sequence"/>
</dbReference>
<dbReference type="PANTHER" id="PTHR34756">
    <property type="entry name" value="CELL DIVISION CYCLE-ASSOCIATED PROTEIN 3"/>
    <property type="match status" value="1"/>
</dbReference>
<keyword evidence="3" id="KW-1185">Reference proteome</keyword>
<organism evidence="2 3">
    <name type="scientific">Meganyctiphanes norvegica</name>
    <name type="common">Northern krill</name>
    <name type="synonym">Thysanopoda norvegica</name>
    <dbReference type="NCBI Taxonomy" id="48144"/>
    <lineage>
        <taxon>Eukaryota</taxon>
        <taxon>Metazoa</taxon>
        <taxon>Ecdysozoa</taxon>
        <taxon>Arthropoda</taxon>
        <taxon>Crustacea</taxon>
        <taxon>Multicrustacea</taxon>
        <taxon>Malacostraca</taxon>
        <taxon>Eumalacostraca</taxon>
        <taxon>Eucarida</taxon>
        <taxon>Euphausiacea</taxon>
        <taxon>Euphausiidae</taxon>
        <taxon>Meganyctiphanes</taxon>
    </lineage>
</organism>
<feature type="compositionally biased region" description="Polar residues" evidence="1">
    <location>
        <begin position="38"/>
        <end position="60"/>
    </location>
</feature>
<protein>
    <submittedName>
        <fullName evidence="2">Uncharacterized protein</fullName>
    </submittedName>
</protein>
<sequence length="244" mass="27040">MGSLTSKHVDQAMEQPDESFGTPKSSHVLPFDPRSPTDYISRTPITVSDTPSSSQASTPMNDEKIIKVLDLDPRSPCEEHCRTPIVIEEQTRKRHQAFKPSNLAQIVNQHQETEDDDDPRSPSSKVPRTPFEDKTYGFPGPAISKVDDHDDDDHNNENGDQVLVKKLFSEESDSEKVRRPLTSVQNAGSGNNKGPLGILQAKQCKSVEIEFSKNQSNLILKLATGQENTTTESIPASTDFVEKI</sequence>
<comment type="caution">
    <text evidence="2">The sequence shown here is derived from an EMBL/GenBank/DDBJ whole genome shotgun (WGS) entry which is preliminary data.</text>
</comment>
<name>A0AAV2RH25_MEGNR</name>
<dbReference type="PANTHER" id="PTHR34756:SF1">
    <property type="entry name" value="CELL DIVISION CYCLE-ASSOCIATED PROTEIN 3"/>
    <property type="match status" value="1"/>
</dbReference>
<reference evidence="2 3" key="1">
    <citation type="submission" date="2024-05" db="EMBL/GenBank/DDBJ databases">
        <authorList>
            <person name="Wallberg A."/>
        </authorList>
    </citation>
    <scope>NUCLEOTIDE SEQUENCE [LARGE SCALE GENOMIC DNA]</scope>
</reference>
<accession>A0AAV2RH25</accession>
<dbReference type="InterPro" id="IPR038832">
    <property type="entry name" value="CDCA3"/>
</dbReference>
<evidence type="ECO:0000313" key="3">
    <source>
        <dbReference type="Proteomes" id="UP001497623"/>
    </source>
</evidence>
<gene>
    <name evidence="2" type="ORF">MNOR_LOCUS23981</name>
</gene>
<dbReference type="AlphaFoldDB" id="A0AAV2RH25"/>
<feature type="region of interest" description="Disordered" evidence="1">
    <location>
        <begin position="1"/>
        <end position="65"/>
    </location>
</feature>
<feature type="region of interest" description="Disordered" evidence="1">
    <location>
        <begin position="86"/>
        <end position="196"/>
    </location>
</feature>
<evidence type="ECO:0000313" key="2">
    <source>
        <dbReference type="EMBL" id="CAL4123315.1"/>
    </source>
</evidence>
<dbReference type="EMBL" id="CAXKWB010021624">
    <property type="protein sequence ID" value="CAL4123315.1"/>
    <property type="molecule type" value="Genomic_DNA"/>
</dbReference>
<proteinExistence type="predicted"/>